<dbReference type="InterPro" id="IPR021315">
    <property type="entry name" value="Gap/Sap"/>
</dbReference>
<organism evidence="2 3">
    <name type="scientific">Geodermatophilus sabuli</name>
    <dbReference type="NCBI Taxonomy" id="1564158"/>
    <lineage>
        <taxon>Bacteria</taxon>
        <taxon>Bacillati</taxon>
        <taxon>Actinomycetota</taxon>
        <taxon>Actinomycetes</taxon>
        <taxon>Geodermatophilales</taxon>
        <taxon>Geodermatophilaceae</taxon>
        <taxon>Geodermatophilus</taxon>
    </lineage>
</organism>
<dbReference type="AlphaFoldDB" id="A0A285EJL7"/>
<dbReference type="OrthoDB" id="4753036at2"/>
<evidence type="ECO:0000313" key="3">
    <source>
        <dbReference type="Proteomes" id="UP000219514"/>
    </source>
</evidence>
<reference evidence="2 3" key="1">
    <citation type="submission" date="2017-09" db="EMBL/GenBank/DDBJ databases">
        <authorList>
            <person name="Ehlers B."/>
            <person name="Leendertz F.H."/>
        </authorList>
    </citation>
    <scope>NUCLEOTIDE SEQUENCE [LARGE SCALE GENOMIC DNA]</scope>
    <source>
        <strain evidence="2 3">DSM 46844</strain>
    </source>
</reference>
<dbReference type="RefSeq" id="WP_097208301.1">
    <property type="nucleotide sequence ID" value="NZ_JACHXB010000005.1"/>
</dbReference>
<sequence length="223" mass="22440">MGQVIGDLLPLAVGVAISPIPIIAVILMLLAPKAGGTSAGFLLGWLVGIAGATTAFLLLAGTQDLGSSEPSTASSWVKLVLGVLLLGLAVGQWRGRPQPGQQPAMPKWMSAIDKFTAVKAAGLGVLLSAVNPKNLLMCVAAGTTIAGGSLSTGQDVWSVVMFTVLAASTVAVPVVGYAVGRKRMAGPLESLRGWLTTHSAAVMATLLLVIGVVLLGKGLGGLL</sequence>
<protein>
    <submittedName>
        <fullName evidence="2">Sap, sulfolipid-1-addressing protein</fullName>
    </submittedName>
</protein>
<name>A0A285EJL7_9ACTN</name>
<dbReference type="Proteomes" id="UP000219514">
    <property type="component" value="Unassembled WGS sequence"/>
</dbReference>
<dbReference type="EMBL" id="OBDO01000010">
    <property type="protein sequence ID" value="SNX98374.1"/>
    <property type="molecule type" value="Genomic_DNA"/>
</dbReference>
<feature type="transmembrane region" description="Helical" evidence="1">
    <location>
        <begin position="156"/>
        <end position="179"/>
    </location>
</feature>
<keyword evidence="1" id="KW-0472">Membrane</keyword>
<gene>
    <name evidence="2" type="ORF">SAMN06893097_110157</name>
</gene>
<evidence type="ECO:0000256" key="1">
    <source>
        <dbReference type="SAM" id="Phobius"/>
    </source>
</evidence>
<keyword evidence="1" id="KW-0812">Transmembrane</keyword>
<feature type="transmembrane region" description="Helical" evidence="1">
    <location>
        <begin position="73"/>
        <end position="90"/>
    </location>
</feature>
<evidence type="ECO:0000313" key="2">
    <source>
        <dbReference type="EMBL" id="SNX98374.1"/>
    </source>
</evidence>
<keyword evidence="3" id="KW-1185">Reference proteome</keyword>
<feature type="transmembrane region" description="Helical" evidence="1">
    <location>
        <begin position="42"/>
        <end position="61"/>
    </location>
</feature>
<accession>A0A285EJL7</accession>
<dbReference type="Pfam" id="PF11139">
    <property type="entry name" value="SfLAP"/>
    <property type="match status" value="1"/>
</dbReference>
<proteinExistence type="predicted"/>
<feature type="transmembrane region" description="Helical" evidence="1">
    <location>
        <begin position="200"/>
        <end position="220"/>
    </location>
</feature>
<keyword evidence="1" id="KW-1133">Transmembrane helix</keyword>
<feature type="transmembrane region" description="Helical" evidence="1">
    <location>
        <begin position="12"/>
        <end position="30"/>
    </location>
</feature>